<name>A0ABS6SDG6_9SPHN</name>
<comment type="caution">
    <text evidence="1">The sequence shown here is derived from an EMBL/GenBank/DDBJ whole genome shotgun (WGS) entry which is preliminary data.</text>
</comment>
<protein>
    <recommendedName>
        <fullName evidence="3">Lipoprotein</fullName>
    </recommendedName>
</protein>
<dbReference type="RefSeq" id="WP_218445104.1">
    <property type="nucleotide sequence ID" value="NZ_JAGSPA010000002.1"/>
</dbReference>
<evidence type="ECO:0000313" key="1">
    <source>
        <dbReference type="EMBL" id="MBV7256462.1"/>
    </source>
</evidence>
<evidence type="ECO:0000313" key="2">
    <source>
        <dbReference type="Proteomes" id="UP000722336"/>
    </source>
</evidence>
<evidence type="ECO:0008006" key="3">
    <source>
        <dbReference type="Google" id="ProtNLM"/>
    </source>
</evidence>
<dbReference type="EMBL" id="JAGSPA010000002">
    <property type="protein sequence ID" value="MBV7256462.1"/>
    <property type="molecule type" value="Genomic_DNA"/>
</dbReference>
<dbReference type="Proteomes" id="UP000722336">
    <property type="component" value="Unassembled WGS sequence"/>
</dbReference>
<accession>A0ABS6SDG6</accession>
<reference evidence="1 2" key="1">
    <citation type="submission" date="2021-04" db="EMBL/GenBank/DDBJ databases">
        <authorList>
            <person name="Pira H."/>
            <person name="Risdian C."/>
            <person name="Wink J."/>
        </authorList>
    </citation>
    <scope>NUCLEOTIDE SEQUENCE [LARGE SCALE GENOMIC DNA]</scope>
    <source>
        <strain evidence="1 2">WHA3</strain>
    </source>
</reference>
<keyword evidence="2" id="KW-1185">Reference proteome</keyword>
<gene>
    <name evidence="1" type="ORF">KCG44_06640</name>
</gene>
<proteinExistence type="predicted"/>
<sequence length="158" mass="18113">MMTTSRHILIQRCLSGAAIGGVALLLGSCGPSLDDLERACRDEAQINVVDPVLWEEYRAELWKESRDESDRPYPRVRSALSAEGFRRRLVVPMSMADITETNIIFDVVIQIYKEEKTVAFIISKQASLDRFVGPISYDCAVHYPEYHWNNIREYEDGR</sequence>
<organism evidence="1 2">
    <name type="scientific">Pacificimonas pallii</name>
    <dbReference type="NCBI Taxonomy" id="2827236"/>
    <lineage>
        <taxon>Bacteria</taxon>
        <taxon>Pseudomonadati</taxon>
        <taxon>Pseudomonadota</taxon>
        <taxon>Alphaproteobacteria</taxon>
        <taxon>Sphingomonadales</taxon>
        <taxon>Sphingosinicellaceae</taxon>
        <taxon>Pacificimonas</taxon>
    </lineage>
</organism>
<dbReference type="PROSITE" id="PS51257">
    <property type="entry name" value="PROKAR_LIPOPROTEIN"/>
    <property type="match status" value="1"/>
</dbReference>